<dbReference type="Pfam" id="PF09335">
    <property type="entry name" value="VTT_dom"/>
    <property type="match status" value="1"/>
</dbReference>
<evidence type="ECO:0000256" key="3">
    <source>
        <dbReference type="ARBA" id="ARBA00022692"/>
    </source>
</evidence>
<evidence type="ECO:0000313" key="10">
    <source>
        <dbReference type="Proteomes" id="UP000050320"/>
    </source>
</evidence>
<dbReference type="PANTHER" id="PTHR42709">
    <property type="entry name" value="ALKALINE PHOSPHATASE LIKE PROTEIN"/>
    <property type="match status" value="1"/>
</dbReference>
<keyword evidence="10" id="KW-1185">Reference proteome</keyword>
<reference evidence="9 10" key="2">
    <citation type="submission" date="2015-09" db="EMBL/GenBank/DDBJ databases">
        <title>Heavy metals and arsenic resistance mechanisms in polyextremophilic archaea of the family Ferroplasmaceae.</title>
        <authorList>
            <person name="Bulaev A.G."/>
            <person name="Kanygina A.V."/>
        </authorList>
    </citation>
    <scope>NUCLEOTIDE SEQUENCE [LARGE SCALE GENOMIC DNA]</scope>
    <source>
        <strain evidence="9 10">VT</strain>
    </source>
</reference>
<keyword evidence="4 6" id="KW-1133">Transmembrane helix</keyword>
<evidence type="ECO:0000256" key="4">
    <source>
        <dbReference type="ARBA" id="ARBA00022989"/>
    </source>
</evidence>
<dbReference type="AlphaFoldDB" id="A0A0P9CN29"/>
<feature type="transmembrane region" description="Helical" evidence="6">
    <location>
        <begin position="188"/>
        <end position="206"/>
    </location>
</feature>
<dbReference type="InterPro" id="IPR051311">
    <property type="entry name" value="DedA_domain"/>
</dbReference>
<keyword evidence="2" id="KW-1003">Cell membrane</keyword>
<keyword evidence="5 6" id="KW-0472">Membrane</keyword>
<dbReference type="PANTHER" id="PTHR42709:SF6">
    <property type="entry name" value="UNDECAPRENYL PHOSPHATE TRANSPORTER A"/>
    <property type="match status" value="1"/>
</dbReference>
<dbReference type="EMBL" id="LKBG01000265">
    <property type="protein sequence ID" value="KQB33941.1"/>
    <property type="molecule type" value="Genomic_DNA"/>
</dbReference>
<feature type="domain" description="VTT" evidence="7">
    <location>
        <begin position="40"/>
        <end position="172"/>
    </location>
</feature>
<gene>
    <name evidence="9" type="ORF">AOG54_06060</name>
    <name evidence="8" type="ORF">SE19_08770</name>
</gene>
<dbReference type="InterPro" id="IPR032816">
    <property type="entry name" value="VTT_dom"/>
</dbReference>
<feature type="transmembrane region" description="Helical" evidence="6">
    <location>
        <begin position="155"/>
        <end position="176"/>
    </location>
</feature>
<comment type="subcellular location">
    <subcellularLocation>
        <location evidence="1">Cell membrane</location>
        <topology evidence="1">Multi-pass membrane protein</topology>
    </subcellularLocation>
</comment>
<evidence type="ECO:0000256" key="6">
    <source>
        <dbReference type="SAM" id="Phobius"/>
    </source>
</evidence>
<dbReference type="GO" id="GO:0005886">
    <property type="term" value="C:plasma membrane"/>
    <property type="evidence" value="ECO:0007669"/>
    <property type="project" value="UniProtKB-SubCell"/>
</dbReference>
<sequence>MSVITELTVYIIKLVENLILSLGYSGVFILMLLEGMLLPIPSEVVMTFSGYLAYYGLMGGFDSIINVILLLIIGSVGDLVGALIAYAIGKYGGDPFILKYGKYLMLKKDTVDRTKAWFAAYGELSVFTTRFLPVFRTFISIPAGMALMSLKKFSFFTLLGDLIYDAILIYIGIVLGSRWEVILKYFDQFSYIAVIIFIAIVIYVYLKLRSRNIKTLKNGKTNK</sequence>
<evidence type="ECO:0000256" key="5">
    <source>
        <dbReference type="ARBA" id="ARBA00023136"/>
    </source>
</evidence>
<dbReference type="RefSeq" id="WP_054964534.1">
    <property type="nucleotide sequence ID" value="NZ_LJCQ01000422.1"/>
</dbReference>
<dbReference type="EMBL" id="LJCQ01000422">
    <property type="protein sequence ID" value="KPV44315.1"/>
    <property type="molecule type" value="Genomic_DNA"/>
</dbReference>
<evidence type="ECO:0000256" key="1">
    <source>
        <dbReference type="ARBA" id="ARBA00004651"/>
    </source>
</evidence>
<organism evidence="8 11">
    <name type="scientific">Acidiplasma aeolicum</name>
    <dbReference type="NCBI Taxonomy" id="507754"/>
    <lineage>
        <taxon>Archaea</taxon>
        <taxon>Methanobacteriati</taxon>
        <taxon>Thermoplasmatota</taxon>
        <taxon>Thermoplasmata</taxon>
        <taxon>Thermoplasmatales</taxon>
        <taxon>Ferroplasmaceae</taxon>
        <taxon>Acidiplasma</taxon>
    </lineage>
</organism>
<feature type="transmembrane region" description="Helical" evidence="6">
    <location>
        <begin position="18"/>
        <end position="40"/>
    </location>
</feature>
<dbReference type="Proteomes" id="UP000050320">
    <property type="component" value="Unassembled WGS sequence"/>
</dbReference>
<evidence type="ECO:0000259" key="7">
    <source>
        <dbReference type="Pfam" id="PF09335"/>
    </source>
</evidence>
<keyword evidence="3 6" id="KW-0812">Transmembrane</keyword>
<protein>
    <submittedName>
        <fullName evidence="8">Alkaline phosphatase</fullName>
    </submittedName>
</protein>
<evidence type="ECO:0000313" key="9">
    <source>
        <dbReference type="EMBL" id="KQB33941.1"/>
    </source>
</evidence>
<proteinExistence type="predicted"/>
<reference evidence="8 11" key="1">
    <citation type="submission" date="2015-09" db="EMBL/GenBank/DDBJ databases">
        <title>Draft genome sequence of Acidiplasma aeolicum DSM 18409.</title>
        <authorList>
            <person name="Hemp J."/>
        </authorList>
    </citation>
    <scope>NUCLEOTIDE SEQUENCE [LARGE SCALE GENOMIC DNA]</scope>
    <source>
        <strain evidence="8 11">V</strain>
    </source>
</reference>
<dbReference type="Proteomes" id="UP000050515">
    <property type="component" value="Unassembled WGS sequence"/>
</dbReference>
<accession>A0A0P9CN29</accession>
<name>A0A0P9CN29_9ARCH</name>
<dbReference type="PATRIC" id="fig|507754.4.peg.1247"/>
<evidence type="ECO:0000256" key="2">
    <source>
        <dbReference type="ARBA" id="ARBA00022475"/>
    </source>
</evidence>
<evidence type="ECO:0000313" key="11">
    <source>
        <dbReference type="Proteomes" id="UP000050515"/>
    </source>
</evidence>
<comment type="caution">
    <text evidence="8">The sequence shown here is derived from an EMBL/GenBank/DDBJ whole genome shotgun (WGS) entry which is preliminary data.</text>
</comment>
<evidence type="ECO:0000313" key="8">
    <source>
        <dbReference type="EMBL" id="KPV44315.1"/>
    </source>
</evidence>